<dbReference type="PANTHER" id="PTHR19229:SF36">
    <property type="entry name" value="ATP-BINDING CASSETTE SUB-FAMILY A MEMBER 2"/>
    <property type="match status" value="1"/>
</dbReference>
<dbReference type="OMA" id="VESQHHI"/>
<feature type="domain" description="ABC transporter" evidence="3">
    <location>
        <begin position="28"/>
        <end position="248"/>
    </location>
</feature>
<dbReference type="GO" id="GO:0005319">
    <property type="term" value="F:lipid transporter activity"/>
    <property type="evidence" value="ECO:0007669"/>
    <property type="project" value="TreeGrafter"/>
</dbReference>
<dbReference type="EMBL" id="UYSL01022906">
    <property type="protein sequence ID" value="VDL81331.1"/>
    <property type="molecule type" value="Genomic_DNA"/>
</dbReference>
<dbReference type="GO" id="GO:0016887">
    <property type="term" value="F:ATP hydrolysis activity"/>
    <property type="evidence" value="ECO:0007669"/>
    <property type="project" value="InterPro"/>
</dbReference>
<dbReference type="InterPro" id="IPR003439">
    <property type="entry name" value="ABC_transporter-like_ATP-bd"/>
</dbReference>
<proteinExistence type="predicted"/>
<evidence type="ECO:0000259" key="3">
    <source>
        <dbReference type="PROSITE" id="PS50893"/>
    </source>
</evidence>
<dbReference type="STRING" id="27835.A0A0N4YKT3"/>
<dbReference type="InterPro" id="IPR026082">
    <property type="entry name" value="ABCA"/>
</dbReference>
<organism evidence="6">
    <name type="scientific">Nippostrongylus brasiliensis</name>
    <name type="common">Rat hookworm</name>
    <dbReference type="NCBI Taxonomy" id="27835"/>
    <lineage>
        <taxon>Eukaryota</taxon>
        <taxon>Metazoa</taxon>
        <taxon>Ecdysozoa</taxon>
        <taxon>Nematoda</taxon>
        <taxon>Chromadorea</taxon>
        <taxon>Rhabditida</taxon>
        <taxon>Rhabditina</taxon>
        <taxon>Rhabditomorpha</taxon>
        <taxon>Strongyloidea</taxon>
        <taxon>Heligmosomidae</taxon>
        <taxon>Nippostrongylus</taxon>
    </lineage>
</organism>
<evidence type="ECO:0000313" key="5">
    <source>
        <dbReference type="Proteomes" id="UP000271162"/>
    </source>
</evidence>
<reference evidence="4 5" key="2">
    <citation type="submission" date="2018-11" db="EMBL/GenBank/DDBJ databases">
        <authorList>
            <consortium name="Pathogen Informatics"/>
        </authorList>
    </citation>
    <scope>NUCLEOTIDE SEQUENCE [LARGE SCALE GENOMIC DNA]</scope>
</reference>
<dbReference type="PANTHER" id="PTHR19229">
    <property type="entry name" value="ATP-BINDING CASSETTE TRANSPORTER SUBFAMILY A ABCA"/>
    <property type="match status" value="1"/>
</dbReference>
<dbReference type="GO" id="GO:0016020">
    <property type="term" value="C:membrane"/>
    <property type="evidence" value="ECO:0007669"/>
    <property type="project" value="InterPro"/>
</dbReference>
<protein>
    <submittedName>
        <fullName evidence="6">ABC transporter domain-containing protein</fullName>
    </submittedName>
</protein>
<dbReference type="GO" id="GO:0140359">
    <property type="term" value="F:ABC-type transporter activity"/>
    <property type="evidence" value="ECO:0007669"/>
    <property type="project" value="InterPro"/>
</dbReference>
<dbReference type="Proteomes" id="UP000271162">
    <property type="component" value="Unassembled WGS sequence"/>
</dbReference>
<keyword evidence="5" id="KW-1185">Reference proteome</keyword>
<evidence type="ECO:0000256" key="1">
    <source>
        <dbReference type="ARBA" id="ARBA00022448"/>
    </source>
</evidence>
<accession>A0A0N4YKT3</accession>
<evidence type="ECO:0000256" key="2">
    <source>
        <dbReference type="ARBA" id="ARBA00022737"/>
    </source>
</evidence>
<dbReference type="Pfam" id="PF00005">
    <property type="entry name" value="ABC_tran"/>
    <property type="match status" value="1"/>
</dbReference>
<keyword evidence="1" id="KW-0813">Transport</keyword>
<evidence type="ECO:0000313" key="4">
    <source>
        <dbReference type="EMBL" id="VDL81331.1"/>
    </source>
</evidence>
<dbReference type="WBParaSite" id="NBR_0001767301-mRNA-1">
    <property type="protein sequence ID" value="NBR_0001767301-mRNA-1"/>
    <property type="gene ID" value="NBR_0001767301"/>
</dbReference>
<gene>
    <name evidence="4" type="ORF">NBR_LOCUS17674</name>
</gene>
<evidence type="ECO:0000313" key="6">
    <source>
        <dbReference type="WBParaSite" id="NBR_0001767301-mRNA-1"/>
    </source>
</evidence>
<sequence length="248" mass="27868">MNLTNVRTLMQKTSRMEEADDGLGEADVVVEGVSKIWETTGTMAIRNVNLKAYRHQVTVFLGHNGSGKSTLFSLIGCSARPTTGQITIRGMNVEKKTAECQSIIGHCPQSSKVFSELTVLDHLWFFSELKDPYEDWHQEATELLTRLQFDELQNKKAGALCESDKRKLCVAIAFTGGCRVVLLDQPTMGMEPKAKRLTEELISNKKRYRCIFLSTHRMYEAETVGDRIHILYAGMPICSGAPTYLKEK</sequence>
<keyword evidence="2" id="KW-0677">Repeat</keyword>
<dbReference type="SUPFAM" id="SSF52540">
    <property type="entry name" value="P-loop containing nucleoside triphosphate hydrolases"/>
    <property type="match status" value="1"/>
</dbReference>
<name>A0A0N4YKT3_NIPBR</name>
<dbReference type="InterPro" id="IPR027417">
    <property type="entry name" value="P-loop_NTPase"/>
</dbReference>
<dbReference type="GO" id="GO:0005524">
    <property type="term" value="F:ATP binding"/>
    <property type="evidence" value="ECO:0007669"/>
    <property type="project" value="InterPro"/>
</dbReference>
<dbReference type="PROSITE" id="PS50893">
    <property type="entry name" value="ABC_TRANSPORTER_2"/>
    <property type="match status" value="1"/>
</dbReference>
<reference evidence="6" key="1">
    <citation type="submission" date="2017-02" db="UniProtKB">
        <authorList>
            <consortium name="WormBaseParasite"/>
        </authorList>
    </citation>
    <scope>IDENTIFICATION</scope>
</reference>
<dbReference type="AlphaFoldDB" id="A0A0N4YKT3"/>
<dbReference type="Gene3D" id="3.40.50.300">
    <property type="entry name" value="P-loop containing nucleotide triphosphate hydrolases"/>
    <property type="match status" value="1"/>
</dbReference>